<evidence type="ECO:0000256" key="1">
    <source>
        <dbReference type="ARBA" id="ARBA00003263"/>
    </source>
</evidence>
<evidence type="ECO:0000256" key="14">
    <source>
        <dbReference type="SAM" id="MobiDB-lite"/>
    </source>
</evidence>
<dbReference type="GO" id="GO:0005634">
    <property type="term" value="C:nucleus"/>
    <property type="evidence" value="ECO:0000318"/>
    <property type="project" value="GO_Central"/>
</dbReference>
<evidence type="ECO:0000256" key="6">
    <source>
        <dbReference type="ARBA" id="ARBA00023015"/>
    </source>
</evidence>
<dbReference type="eggNOG" id="KOG0487">
    <property type="taxonomic scope" value="Eukaryota"/>
</dbReference>
<dbReference type="PROSITE" id="PS00032">
    <property type="entry name" value="ANTENNAPEDIA"/>
    <property type="match status" value="1"/>
</dbReference>
<feature type="DNA-binding region" description="Homeobox" evidence="12">
    <location>
        <begin position="595"/>
        <end position="654"/>
    </location>
</feature>
<evidence type="ECO:0000256" key="7">
    <source>
        <dbReference type="ARBA" id="ARBA00023125"/>
    </source>
</evidence>
<dbReference type="PRINTS" id="PR00024">
    <property type="entry name" value="HOMEOBOX"/>
</dbReference>
<dbReference type="GO" id="GO:0000978">
    <property type="term" value="F:RNA polymerase II cis-regulatory region sequence-specific DNA binding"/>
    <property type="evidence" value="ECO:0000318"/>
    <property type="project" value="GO_Central"/>
</dbReference>
<dbReference type="InterPro" id="IPR009057">
    <property type="entry name" value="Homeodomain-like_sf"/>
</dbReference>
<accession>W5N1M9</accession>
<dbReference type="Proteomes" id="UP000018468">
    <property type="component" value="Linkage group LG11"/>
</dbReference>
<keyword evidence="8 12" id="KW-0371">Homeobox</keyword>
<dbReference type="AlphaFoldDB" id="W5N1M9"/>
<dbReference type="InterPro" id="IPR020479">
    <property type="entry name" value="HD_metazoa"/>
</dbReference>
<evidence type="ECO:0000256" key="9">
    <source>
        <dbReference type="ARBA" id="ARBA00023163"/>
    </source>
</evidence>
<dbReference type="GO" id="GO:0006357">
    <property type="term" value="P:regulation of transcription by RNA polymerase II"/>
    <property type="evidence" value="ECO:0000318"/>
    <property type="project" value="GO_Central"/>
</dbReference>
<dbReference type="PANTHER" id="PTHR45970">
    <property type="entry name" value="AGAP004664-PA"/>
    <property type="match status" value="1"/>
</dbReference>
<comment type="similarity">
    <text evidence="4">Belongs to the Antp homeobox family.</text>
</comment>
<dbReference type="InterPro" id="IPR006711">
    <property type="entry name" value="Hox9_activation_N"/>
</dbReference>
<comment type="similarity">
    <text evidence="3">Belongs to the Abd-B homeobox family.</text>
</comment>
<dbReference type="Bgee" id="ENSLOCG00000011824">
    <property type="expression patterns" value="Expressed in intestine and 9 other cell types or tissues"/>
</dbReference>
<evidence type="ECO:0000256" key="13">
    <source>
        <dbReference type="RuleBase" id="RU000682"/>
    </source>
</evidence>
<organism evidence="16 17">
    <name type="scientific">Lepisosteus oculatus</name>
    <name type="common">Spotted gar</name>
    <dbReference type="NCBI Taxonomy" id="7918"/>
    <lineage>
        <taxon>Eukaryota</taxon>
        <taxon>Metazoa</taxon>
        <taxon>Chordata</taxon>
        <taxon>Craniata</taxon>
        <taxon>Vertebrata</taxon>
        <taxon>Euteleostomi</taxon>
        <taxon>Actinopterygii</taxon>
        <taxon>Neopterygii</taxon>
        <taxon>Holostei</taxon>
        <taxon>Semionotiformes</taxon>
        <taxon>Lepisosteidae</taxon>
        <taxon>Lepisosteus</taxon>
    </lineage>
</organism>
<feature type="domain" description="Homeobox" evidence="15">
    <location>
        <begin position="593"/>
        <end position="653"/>
    </location>
</feature>
<keyword evidence="10 12" id="KW-0539">Nucleus</keyword>
<feature type="domain" description="Homeobox" evidence="15">
    <location>
        <begin position="162"/>
        <end position="207"/>
    </location>
</feature>
<evidence type="ECO:0000256" key="11">
    <source>
        <dbReference type="ARBA" id="ARBA00071042"/>
    </source>
</evidence>
<evidence type="ECO:0000256" key="5">
    <source>
        <dbReference type="ARBA" id="ARBA00022473"/>
    </source>
</evidence>
<dbReference type="PANTHER" id="PTHR45970:SF3">
    <property type="entry name" value="HOMEOBOX PROTEIN HOX-A9"/>
    <property type="match status" value="1"/>
</dbReference>
<dbReference type="InterPro" id="IPR001356">
    <property type="entry name" value="HD"/>
</dbReference>
<keyword evidence="9" id="KW-0804">Transcription</keyword>
<name>W5N1M9_LEPOC</name>
<evidence type="ECO:0000256" key="4">
    <source>
        <dbReference type="ARBA" id="ARBA00009107"/>
    </source>
</evidence>
<keyword evidence="7 12" id="KW-0238">DNA-binding</keyword>
<dbReference type="SUPFAM" id="SSF46689">
    <property type="entry name" value="Homeodomain-like"/>
    <property type="match status" value="2"/>
</dbReference>
<evidence type="ECO:0000313" key="16">
    <source>
        <dbReference type="Ensembl" id="ENSLOCP00000014538.1"/>
    </source>
</evidence>
<reference evidence="16" key="3">
    <citation type="submission" date="2025-09" db="UniProtKB">
        <authorList>
            <consortium name="Ensembl"/>
        </authorList>
    </citation>
    <scope>IDENTIFICATION</scope>
</reference>
<dbReference type="InParanoid" id="W5N1M9"/>
<evidence type="ECO:0000256" key="3">
    <source>
        <dbReference type="ARBA" id="ARBA00006317"/>
    </source>
</evidence>
<dbReference type="HOGENOM" id="CLU_408596_0_0_1"/>
<dbReference type="GO" id="GO:0000981">
    <property type="term" value="F:DNA-binding transcription factor activity, RNA polymerase II-specific"/>
    <property type="evidence" value="ECO:0000318"/>
    <property type="project" value="GO_Central"/>
</dbReference>
<comment type="function">
    <text evidence="1">Sequence-specific transcription factor which is part of a developmental regulatory system that provides cells with specific positional identities on the anterior-posterior axis.</text>
</comment>
<dbReference type="FunFam" id="1.10.10.60:FF:000879">
    <property type="match status" value="1"/>
</dbReference>
<dbReference type="InterPro" id="IPR017970">
    <property type="entry name" value="Homeobox_CS"/>
</dbReference>
<dbReference type="EMBL" id="AHAT01004514">
    <property type="status" value="NOT_ANNOTATED_CDS"/>
    <property type="molecule type" value="Genomic_DNA"/>
</dbReference>
<evidence type="ECO:0000256" key="2">
    <source>
        <dbReference type="ARBA" id="ARBA00004123"/>
    </source>
</evidence>
<keyword evidence="6" id="KW-0805">Transcription regulation</keyword>
<evidence type="ECO:0000256" key="8">
    <source>
        <dbReference type="ARBA" id="ARBA00023155"/>
    </source>
</evidence>
<dbReference type="PROSITE" id="PS50071">
    <property type="entry name" value="HOMEOBOX_2"/>
    <property type="match status" value="2"/>
</dbReference>
<protein>
    <recommendedName>
        <fullName evidence="11">Homeobox protein Hox-C6a</fullName>
    </recommendedName>
</protein>
<dbReference type="STRING" id="7918.ENSLOCP00000014538"/>
<evidence type="ECO:0000259" key="15">
    <source>
        <dbReference type="PROSITE" id="PS50071"/>
    </source>
</evidence>
<dbReference type="Ensembl" id="ENSLOCT00000014567.1">
    <property type="protein sequence ID" value="ENSLOCP00000014538.1"/>
    <property type="gene ID" value="ENSLOCG00000011824.1"/>
</dbReference>
<keyword evidence="17" id="KW-1185">Reference proteome</keyword>
<dbReference type="GeneTree" id="ENSGT00940000164628"/>
<dbReference type="PROSITE" id="PS00027">
    <property type="entry name" value="HOMEOBOX_1"/>
    <property type="match status" value="1"/>
</dbReference>
<evidence type="ECO:0000256" key="10">
    <source>
        <dbReference type="ARBA" id="ARBA00023242"/>
    </source>
</evidence>
<evidence type="ECO:0000313" key="17">
    <source>
        <dbReference type="Proteomes" id="UP000018468"/>
    </source>
</evidence>
<dbReference type="GO" id="GO:0006351">
    <property type="term" value="P:DNA-templated transcription"/>
    <property type="evidence" value="ECO:0007669"/>
    <property type="project" value="InterPro"/>
</dbReference>
<dbReference type="Gene3D" id="1.10.10.60">
    <property type="entry name" value="Homeodomain-like"/>
    <property type="match status" value="2"/>
</dbReference>
<dbReference type="CDD" id="cd00086">
    <property type="entry name" value="homeodomain"/>
    <property type="match status" value="2"/>
</dbReference>
<evidence type="ECO:0000256" key="12">
    <source>
        <dbReference type="PROSITE-ProRule" id="PRU00108"/>
    </source>
</evidence>
<dbReference type="Pfam" id="PF00046">
    <property type="entry name" value="Homeodomain"/>
    <property type="match status" value="2"/>
</dbReference>
<dbReference type="InterPro" id="IPR001827">
    <property type="entry name" value="Homeobox_Antennapedia_CS"/>
</dbReference>
<proteinExistence type="inferred from homology"/>
<dbReference type="Pfam" id="PF04617">
    <property type="entry name" value="Hox9_act"/>
    <property type="match status" value="1"/>
</dbReference>
<reference evidence="16" key="2">
    <citation type="submission" date="2025-08" db="UniProtKB">
        <authorList>
            <consortium name="Ensembl"/>
        </authorList>
    </citation>
    <scope>IDENTIFICATION</scope>
</reference>
<dbReference type="InterPro" id="IPR017112">
    <property type="entry name" value="HXA9/HXB9/HXC9"/>
</dbReference>
<dbReference type="SMART" id="SM00389">
    <property type="entry name" value="HOX"/>
    <property type="match status" value="2"/>
</dbReference>
<reference evidence="17" key="1">
    <citation type="submission" date="2011-12" db="EMBL/GenBank/DDBJ databases">
        <title>The Draft Genome of Lepisosteus oculatus.</title>
        <authorList>
            <consortium name="The Broad Institute Genome Assembly &amp; Analysis Group"/>
            <consortium name="Computational R&amp;D Group"/>
            <consortium name="and Sequencing Platform"/>
            <person name="Di Palma F."/>
            <person name="Alfoldi J."/>
            <person name="Johnson J."/>
            <person name="Berlin A."/>
            <person name="Gnerre S."/>
            <person name="Jaffe D."/>
            <person name="MacCallum I."/>
            <person name="Young S."/>
            <person name="Walker B.J."/>
            <person name="Lander E.S."/>
            <person name="Lindblad-Toh K."/>
        </authorList>
    </citation>
    <scope>NUCLEOTIDE SEQUENCE [LARGE SCALE GENOMIC DNA]</scope>
</reference>
<sequence length="673" mass="75692">MSASGTLSNYYVDSLIFHESEDLFQPRHPSGSGVQPARQPALSEHSDLAPCNFQPKPSVFGASWSPVHAQQPSNLPSVYHPYVHHQGPPGESDGGYLRSWLLEPLSGSLPFPGLPSNRQYGIKHEPLSRRGDCTAIHICHGEGRTTRVLPRDNPASNWLHARSTRKKRCPYTKHQTLELEKEFLFNMYLTRDRRYEVARLLNLTERQEMGILHKTALRFSTNTRRERIHSQQTQQNVDLNYSFQINTQKLIKNTLGCENRAALIFVLCLGRDIKGNKRVHHRNVFGVTGVYANKSPSKIMSSSYYVNSIFSKYAAGTSLFQNVDQSSCSFAPSVQRSAYGPGTSAFSSALPGLYTVNNAMYQNPSVLTSGYNLGSEGYNLHCNSFDQSLPVLCNDLAKGGSDKTGPADLSSHSESSFRMYPWMRTSVCSCLFSPILEKICRCPFAPLGNSAQKCTNTQQITIVRFVAQMSSFFVNPAFPASLPAGQDSFLGQIPLYTSGYDALRHFPAPHGAPYEYGPSCYHSDKDPVSVYPAGSDKQGAGDSCLQFCGDQHCKPDCTQSKIFGNEPPDRKYPASAHPWMQRMNSCNASIYGSHGRRGRQTYSRYQTLELEKEFHFNRYLTRRRRIEIANALCLTERQIKIWFQNRRMKWKKENKILSSAEENSEEVKEKTGE</sequence>
<feature type="DNA-binding region" description="Homeobox" evidence="12">
    <location>
        <begin position="164"/>
        <end position="208"/>
    </location>
</feature>
<keyword evidence="5" id="KW-0217">Developmental protein</keyword>
<feature type="region of interest" description="Disordered" evidence="14">
    <location>
        <begin position="24"/>
        <end position="48"/>
    </location>
</feature>
<dbReference type="eggNOG" id="KOG0489">
    <property type="taxonomic scope" value="Eukaryota"/>
</dbReference>
<comment type="subcellular location">
    <subcellularLocation>
        <location evidence="2 12 13">Nucleus</location>
    </subcellularLocation>
</comment>
<dbReference type="GO" id="GO:0009952">
    <property type="term" value="P:anterior/posterior pattern specification"/>
    <property type="evidence" value="ECO:0000318"/>
    <property type="project" value="GO_Central"/>
</dbReference>